<evidence type="ECO:0000259" key="2">
    <source>
        <dbReference type="Pfam" id="PF13191"/>
    </source>
</evidence>
<dbReference type="InterPro" id="IPR027417">
    <property type="entry name" value="P-loop_NTPase"/>
</dbReference>
<dbReference type="GO" id="GO:0005524">
    <property type="term" value="F:ATP binding"/>
    <property type="evidence" value="ECO:0007669"/>
    <property type="project" value="UniProtKB-KW"/>
</dbReference>
<protein>
    <submittedName>
        <fullName evidence="3">ATP-binding protein</fullName>
    </submittedName>
</protein>
<gene>
    <name evidence="3" type="ORF">ACFFF6_11910</name>
</gene>
<dbReference type="RefSeq" id="WP_376980964.1">
    <property type="nucleotide sequence ID" value="NZ_JBHLSV010000013.1"/>
</dbReference>
<reference evidence="3 4" key="1">
    <citation type="submission" date="2024-09" db="EMBL/GenBank/DDBJ databases">
        <authorList>
            <person name="Sun Q."/>
            <person name="Mori K."/>
        </authorList>
    </citation>
    <scope>NUCLEOTIDE SEQUENCE [LARGE SCALE GENOMIC DNA]</scope>
    <source>
        <strain evidence="3 4">CICC 10874</strain>
    </source>
</reference>
<dbReference type="InterPro" id="IPR041664">
    <property type="entry name" value="AAA_16"/>
</dbReference>
<name>A0ABV6RCE8_9MICO</name>
<feature type="domain" description="Orc1-like AAA ATPase" evidence="2">
    <location>
        <begin position="16"/>
        <end position="180"/>
    </location>
</feature>
<accession>A0ABV6RCE8</accession>
<evidence type="ECO:0000256" key="1">
    <source>
        <dbReference type="SAM" id="MobiDB-lite"/>
    </source>
</evidence>
<evidence type="ECO:0000313" key="3">
    <source>
        <dbReference type="EMBL" id="MFC0674662.1"/>
    </source>
</evidence>
<sequence>MENPFRPSFGAVPVALAGRSFALDSFEHALEDHPGSEQRSTLISGARGTGKTVLLTEMEMIAQDQGWEVLRLHTAAPSLAGELRELVLERLREVDPEASDLRISGGGIASIGSVRTERVDRYAGEMTTATALARLAELAGGSGGGLLLSVDEVQSVDLDELAGVTQLYQDLVRTGRPVAFVGAGIRSGIEALLGKDKATFLRRAHRVELGTVDLGTAAETIRLTVAGTAKRIGPEAAVLAGEISCGYPYLIQYVGAQAFENSADAEEIALEDVARTRGSAIRQMHMNVHGPALRGIAPGKLAYLEAMLEDDGPSSTAEIGRRLGRDHGYQSVYRRRLIEEDLIEPAGRGYVRFSLPYLRDSLLLRRQEHPGPDSPPDVTVRRTRSRSQEARRR</sequence>
<dbReference type="Proteomes" id="UP001589793">
    <property type="component" value="Unassembled WGS sequence"/>
</dbReference>
<evidence type="ECO:0000313" key="4">
    <source>
        <dbReference type="Proteomes" id="UP001589793"/>
    </source>
</evidence>
<organism evidence="3 4">
    <name type="scientific">Brachybacterium hainanense</name>
    <dbReference type="NCBI Taxonomy" id="1541174"/>
    <lineage>
        <taxon>Bacteria</taxon>
        <taxon>Bacillati</taxon>
        <taxon>Actinomycetota</taxon>
        <taxon>Actinomycetes</taxon>
        <taxon>Micrococcales</taxon>
        <taxon>Dermabacteraceae</taxon>
        <taxon>Brachybacterium</taxon>
    </lineage>
</organism>
<keyword evidence="3" id="KW-0547">Nucleotide-binding</keyword>
<comment type="caution">
    <text evidence="3">The sequence shown here is derived from an EMBL/GenBank/DDBJ whole genome shotgun (WGS) entry which is preliminary data.</text>
</comment>
<feature type="region of interest" description="Disordered" evidence="1">
    <location>
        <begin position="366"/>
        <end position="393"/>
    </location>
</feature>
<keyword evidence="3" id="KW-0067">ATP-binding</keyword>
<dbReference type="SUPFAM" id="SSF52540">
    <property type="entry name" value="P-loop containing nucleoside triphosphate hydrolases"/>
    <property type="match status" value="1"/>
</dbReference>
<dbReference type="EMBL" id="JBHLSV010000013">
    <property type="protein sequence ID" value="MFC0674662.1"/>
    <property type="molecule type" value="Genomic_DNA"/>
</dbReference>
<keyword evidence="4" id="KW-1185">Reference proteome</keyword>
<proteinExistence type="predicted"/>
<dbReference type="Pfam" id="PF13191">
    <property type="entry name" value="AAA_16"/>
    <property type="match status" value="1"/>
</dbReference>
<dbReference type="Gene3D" id="3.40.50.300">
    <property type="entry name" value="P-loop containing nucleotide triphosphate hydrolases"/>
    <property type="match status" value="1"/>
</dbReference>